<dbReference type="PROSITE" id="PS00041">
    <property type="entry name" value="HTH_ARAC_FAMILY_1"/>
    <property type="match status" value="1"/>
</dbReference>
<dbReference type="PRINTS" id="PR00032">
    <property type="entry name" value="HTHARAC"/>
</dbReference>
<keyword evidence="2" id="KW-0238">DNA-binding</keyword>
<evidence type="ECO:0000313" key="8">
    <source>
        <dbReference type="EMBL" id="TCY59897.1"/>
    </source>
</evidence>
<dbReference type="NCBIfam" id="NF047788">
    <property type="entry name" value="TransRegPocR"/>
    <property type="match status" value="1"/>
</dbReference>
<dbReference type="EMBL" id="SDDJ01000001">
    <property type="protein sequence ID" value="TCZ09783.1"/>
    <property type="molecule type" value="Genomic_DNA"/>
</dbReference>
<evidence type="ECO:0000313" key="6">
    <source>
        <dbReference type="EMBL" id="TCY27258.1"/>
    </source>
</evidence>
<keyword evidence="1" id="KW-0805">Transcription regulation</keyword>
<dbReference type="Pfam" id="PF10114">
    <property type="entry name" value="PocR"/>
    <property type="match status" value="1"/>
</dbReference>
<reference evidence="9" key="1">
    <citation type="submission" date="2019-01" db="EMBL/GenBank/DDBJ databases">
        <authorList>
            <person name="Lista F."/>
            <person name="Anselmo A."/>
        </authorList>
    </citation>
    <scope>NUCLEOTIDE SEQUENCE</scope>
    <source>
        <strain evidence="9">12R</strain>
        <strain evidence="8">18R</strain>
        <strain evidence="7">21R</strain>
        <strain evidence="5">23R</strain>
        <strain evidence="6">24R</strain>
    </source>
</reference>
<evidence type="ECO:0000313" key="5">
    <source>
        <dbReference type="EMBL" id="TCY22596.1"/>
    </source>
</evidence>
<dbReference type="InterPro" id="IPR020449">
    <property type="entry name" value="Tscrpt_reg_AraC-type_HTH"/>
</dbReference>
<name>A0A483XLH7_KLEPN</name>
<evidence type="ECO:0000259" key="4">
    <source>
        <dbReference type="PROSITE" id="PS01124"/>
    </source>
</evidence>
<proteinExistence type="predicted"/>
<dbReference type="EMBL" id="SDCX01000001">
    <property type="protein sequence ID" value="TCY27258.1"/>
    <property type="molecule type" value="Genomic_DNA"/>
</dbReference>
<sequence length="324" mass="36663">MISASTLNSELINKIAQDFAQATSLAVVVVNIHGDEISELFNFTPFCQLMRQHPEHSGRCRMSDRCGGLEASKKDQLCIYRCHAGLTDFSIPLVIAGHLVGFVLCGQVRLSNDVELVDILNVDDRWQDDPALVQAFRDVPEMDYSRVIASADLLKLIVENCLKKQLNFVVIKDNPSQNDPAQASRAPSPHDGKMKKALRYIDAHLSDELRLEDVAAHVYLSPYYFSKLFKKYQGIGFNAWVNQQRMASAKELLCHSDWSIASIARNLGFSQTSYFCKVFRQTYQVTPQAFRQQINAGSQTESFQMTIFCYCRFLISPSIFINIK</sequence>
<dbReference type="PANTHER" id="PTHR43280:SF10">
    <property type="entry name" value="REGULATORY PROTEIN POCR"/>
    <property type="match status" value="1"/>
</dbReference>
<dbReference type="SMART" id="SM00342">
    <property type="entry name" value="HTH_ARAC"/>
    <property type="match status" value="1"/>
</dbReference>
<dbReference type="InterPro" id="IPR009057">
    <property type="entry name" value="Homeodomain-like_sf"/>
</dbReference>
<dbReference type="EMBL" id="SDDD01000005">
    <property type="protein sequence ID" value="TCY59897.1"/>
    <property type="molecule type" value="Genomic_DNA"/>
</dbReference>
<dbReference type="EMBL" id="SDDA01000003">
    <property type="protein sequence ID" value="TCY57812.1"/>
    <property type="molecule type" value="Genomic_DNA"/>
</dbReference>
<keyword evidence="3" id="KW-0804">Transcription</keyword>
<dbReference type="GO" id="GO:0003700">
    <property type="term" value="F:DNA-binding transcription factor activity"/>
    <property type="evidence" value="ECO:0007669"/>
    <property type="project" value="InterPro"/>
</dbReference>
<evidence type="ECO:0000256" key="2">
    <source>
        <dbReference type="ARBA" id="ARBA00023125"/>
    </source>
</evidence>
<dbReference type="Gene3D" id="1.10.10.60">
    <property type="entry name" value="Homeodomain-like"/>
    <property type="match status" value="2"/>
</dbReference>
<dbReference type="InterPro" id="IPR018062">
    <property type="entry name" value="HTH_AraC-typ_CS"/>
</dbReference>
<evidence type="ECO:0000256" key="1">
    <source>
        <dbReference type="ARBA" id="ARBA00023015"/>
    </source>
</evidence>
<dbReference type="PANTHER" id="PTHR43280">
    <property type="entry name" value="ARAC-FAMILY TRANSCRIPTIONAL REGULATOR"/>
    <property type="match status" value="1"/>
</dbReference>
<dbReference type="SUPFAM" id="SSF46689">
    <property type="entry name" value="Homeodomain-like"/>
    <property type="match status" value="2"/>
</dbReference>
<evidence type="ECO:0000313" key="9">
    <source>
        <dbReference type="EMBL" id="TCZ09783.1"/>
    </source>
</evidence>
<dbReference type="EMBL" id="SDCY01000024">
    <property type="protein sequence ID" value="TCY22596.1"/>
    <property type="molecule type" value="Genomic_DNA"/>
</dbReference>
<comment type="caution">
    <text evidence="9">The sequence shown here is derived from an EMBL/GenBank/DDBJ whole genome shotgun (WGS) entry which is preliminary data.</text>
</comment>
<dbReference type="InterPro" id="IPR018060">
    <property type="entry name" value="HTH_AraC"/>
</dbReference>
<gene>
    <name evidence="6" type="ORF">ETF01_00855</name>
    <name evidence="7" type="ORF">ETF03_03220</name>
    <name evidence="5" type="ORF">ETF05_13945</name>
    <name evidence="8" type="ORF">ETH61_03625</name>
    <name evidence="9" type="ORF">ETH67_01085</name>
</gene>
<evidence type="ECO:0000313" key="7">
    <source>
        <dbReference type="EMBL" id="TCY57812.1"/>
    </source>
</evidence>
<accession>A0A483XLH7</accession>
<dbReference type="Pfam" id="PF12833">
    <property type="entry name" value="HTH_18"/>
    <property type="match status" value="1"/>
</dbReference>
<dbReference type="PROSITE" id="PS01124">
    <property type="entry name" value="HTH_ARAC_FAMILY_2"/>
    <property type="match status" value="1"/>
</dbReference>
<feature type="domain" description="HTH araC/xylS-type" evidence="4">
    <location>
        <begin position="195"/>
        <end position="293"/>
    </location>
</feature>
<protein>
    <submittedName>
        <fullName evidence="9">Regulatory protein PocR</fullName>
    </submittedName>
</protein>
<dbReference type="AlphaFoldDB" id="A0A483XLH7"/>
<evidence type="ECO:0000256" key="3">
    <source>
        <dbReference type="ARBA" id="ARBA00023163"/>
    </source>
</evidence>
<dbReference type="InterPro" id="IPR018771">
    <property type="entry name" value="PocR_dom"/>
</dbReference>
<dbReference type="RefSeq" id="WP_004225798.1">
    <property type="nucleotide sequence ID" value="NZ_CABEGN010000036.1"/>
</dbReference>
<dbReference type="GO" id="GO:0043565">
    <property type="term" value="F:sequence-specific DNA binding"/>
    <property type="evidence" value="ECO:0007669"/>
    <property type="project" value="InterPro"/>
</dbReference>
<organism evidence="9">
    <name type="scientific">Klebsiella pneumoniae</name>
    <dbReference type="NCBI Taxonomy" id="573"/>
    <lineage>
        <taxon>Bacteria</taxon>
        <taxon>Pseudomonadati</taxon>
        <taxon>Pseudomonadota</taxon>
        <taxon>Gammaproteobacteria</taxon>
        <taxon>Enterobacterales</taxon>
        <taxon>Enterobacteriaceae</taxon>
        <taxon>Klebsiella/Raoultella group</taxon>
        <taxon>Klebsiella</taxon>
        <taxon>Klebsiella pneumoniae complex</taxon>
    </lineage>
</organism>